<dbReference type="InterPro" id="IPR036930">
    <property type="entry name" value="WGR_dom_sf"/>
</dbReference>
<dbReference type="Proteomes" id="UP001596174">
    <property type="component" value="Unassembled WGS sequence"/>
</dbReference>
<evidence type="ECO:0000259" key="2">
    <source>
        <dbReference type="PROSITE" id="PS51977"/>
    </source>
</evidence>
<dbReference type="CDD" id="cd07996">
    <property type="entry name" value="WGR_MMR_like"/>
    <property type="match status" value="1"/>
</dbReference>
<gene>
    <name evidence="3" type="ORF">ACFP3V_04950</name>
</gene>
<sequence length="89" mass="9362">MRRWEYVGDGSAKFWEAAVEGASVRVRYGRIGTDGREQVKELASAEAAEAHFGRLVAEKERKGYRQAGAPGAAASAETAPVPGGAGQAQ</sequence>
<dbReference type="EMBL" id="JBHSQJ010000014">
    <property type="protein sequence ID" value="MFC5906567.1"/>
    <property type="molecule type" value="Genomic_DNA"/>
</dbReference>
<organism evidence="3 4">
    <name type="scientific">Streptacidiphilus monticola</name>
    <dbReference type="NCBI Taxonomy" id="2161674"/>
    <lineage>
        <taxon>Bacteria</taxon>
        <taxon>Bacillati</taxon>
        <taxon>Actinomycetota</taxon>
        <taxon>Actinomycetes</taxon>
        <taxon>Kitasatosporales</taxon>
        <taxon>Streptomycetaceae</taxon>
        <taxon>Streptacidiphilus</taxon>
    </lineage>
</organism>
<dbReference type="SUPFAM" id="SSF142921">
    <property type="entry name" value="WGR domain-like"/>
    <property type="match status" value="1"/>
</dbReference>
<feature type="compositionally biased region" description="Low complexity" evidence="1">
    <location>
        <begin position="67"/>
        <end position="82"/>
    </location>
</feature>
<dbReference type="InterPro" id="IPR049809">
    <property type="entry name" value="YehF/YfeS-like_WGR"/>
</dbReference>
<accession>A0ABW1FXE1</accession>
<keyword evidence="4" id="KW-1185">Reference proteome</keyword>
<dbReference type="Gene3D" id="2.20.140.10">
    <property type="entry name" value="WGR domain"/>
    <property type="match status" value="1"/>
</dbReference>
<evidence type="ECO:0000256" key="1">
    <source>
        <dbReference type="SAM" id="MobiDB-lite"/>
    </source>
</evidence>
<feature type="domain" description="WGR" evidence="2">
    <location>
        <begin position="1"/>
        <end position="85"/>
    </location>
</feature>
<dbReference type="InterPro" id="IPR008893">
    <property type="entry name" value="WGR_domain"/>
</dbReference>
<evidence type="ECO:0000313" key="4">
    <source>
        <dbReference type="Proteomes" id="UP001596174"/>
    </source>
</evidence>
<feature type="non-terminal residue" evidence="3">
    <location>
        <position position="89"/>
    </location>
</feature>
<comment type="caution">
    <text evidence="3">The sequence shown here is derived from an EMBL/GenBank/DDBJ whole genome shotgun (WGS) entry which is preliminary data.</text>
</comment>
<evidence type="ECO:0000313" key="3">
    <source>
        <dbReference type="EMBL" id="MFC5906567.1"/>
    </source>
</evidence>
<name>A0ABW1FXE1_9ACTN</name>
<dbReference type="Pfam" id="PF05406">
    <property type="entry name" value="WGR"/>
    <property type="match status" value="1"/>
</dbReference>
<proteinExistence type="predicted"/>
<protein>
    <submittedName>
        <fullName evidence="3">WGR domain-containing protein</fullName>
    </submittedName>
</protein>
<dbReference type="PROSITE" id="PS51977">
    <property type="entry name" value="WGR"/>
    <property type="match status" value="1"/>
</dbReference>
<dbReference type="SMART" id="SM00773">
    <property type="entry name" value="WGR"/>
    <property type="match status" value="1"/>
</dbReference>
<reference evidence="4" key="1">
    <citation type="journal article" date="2019" name="Int. J. Syst. Evol. Microbiol.">
        <title>The Global Catalogue of Microorganisms (GCM) 10K type strain sequencing project: providing services to taxonomists for standard genome sequencing and annotation.</title>
        <authorList>
            <consortium name="The Broad Institute Genomics Platform"/>
            <consortium name="The Broad Institute Genome Sequencing Center for Infectious Disease"/>
            <person name="Wu L."/>
            <person name="Ma J."/>
        </authorList>
    </citation>
    <scope>NUCLEOTIDE SEQUENCE [LARGE SCALE GENOMIC DNA]</scope>
    <source>
        <strain evidence="4">JCM 4816</strain>
    </source>
</reference>
<feature type="region of interest" description="Disordered" evidence="1">
    <location>
        <begin position="63"/>
        <end position="89"/>
    </location>
</feature>
<dbReference type="RefSeq" id="WP_380580110.1">
    <property type="nucleotide sequence ID" value="NZ_JBHSQJ010000014.1"/>
</dbReference>